<dbReference type="PANTHER" id="PTHR33755:SF9">
    <property type="entry name" value="TOXIN PARE1"/>
    <property type="match status" value="1"/>
</dbReference>
<evidence type="ECO:0000256" key="2">
    <source>
        <dbReference type="ARBA" id="ARBA00022649"/>
    </source>
</evidence>
<gene>
    <name evidence="3" type="ORF">AFK76_00115</name>
</gene>
<proteinExistence type="inferred from homology"/>
<organism evidence="3 4">
    <name type="scientific">Idiomarina zobellii</name>
    <dbReference type="NCBI Taxonomy" id="86103"/>
    <lineage>
        <taxon>Bacteria</taxon>
        <taxon>Pseudomonadati</taxon>
        <taxon>Pseudomonadota</taxon>
        <taxon>Gammaproteobacteria</taxon>
        <taxon>Alteromonadales</taxon>
        <taxon>Idiomarinaceae</taxon>
        <taxon>Idiomarina</taxon>
    </lineage>
</organism>
<dbReference type="InterPro" id="IPR051803">
    <property type="entry name" value="TA_system_RelE-like_toxin"/>
</dbReference>
<evidence type="ECO:0000256" key="1">
    <source>
        <dbReference type="ARBA" id="ARBA00006226"/>
    </source>
</evidence>
<dbReference type="EMBL" id="LHSG01000001">
    <property type="protein sequence ID" value="KPD24805.1"/>
    <property type="molecule type" value="Genomic_DNA"/>
</dbReference>
<accession>A0A837NJG6</accession>
<dbReference type="Pfam" id="PF05016">
    <property type="entry name" value="ParE_toxin"/>
    <property type="match status" value="1"/>
</dbReference>
<dbReference type="Proteomes" id="UP000053030">
    <property type="component" value="Unassembled WGS sequence"/>
</dbReference>
<evidence type="ECO:0000313" key="4">
    <source>
        <dbReference type="Proteomes" id="UP000053030"/>
    </source>
</evidence>
<comment type="caution">
    <text evidence="3">The sequence shown here is derived from an EMBL/GenBank/DDBJ whole genome shotgun (WGS) entry which is preliminary data.</text>
</comment>
<keyword evidence="2" id="KW-1277">Toxin-antitoxin system</keyword>
<evidence type="ECO:0000313" key="3">
    <source>
        <dbReference type="EMBL" id="KPD24805.1"/>
    </source>
</evidence>
<dbReference type="InterPro" id="IPR007712">
    <property type="entry name" value="RelE/ParE_toxin"/>
</dbReference>
<dbReference type="InterPro" id="IPR035093">
    <property type="entry name" value="RelE/ParE_toxin_dom_sf"/>
</dbReference>
<reference evidence="3 4" key="1">
    <citation type="submission" date="2015-08" db="EMBL/GenBank/DDBJ databases">
        <title>Genome sequencing and assembly of the deep-sea bacterium Idiomarina zobellii.</title>
        <authorList>
            <person name="Mithoefer S.D."/>
            <person name="Rheaume B.A."/>
            <person name="MacLea K.S."/>
        </authorList>
    </citation>
    <scope>NUCLEOTIDE SEQUENCE [LARGE SCALE GENOMIC DNA]</scope>
    <source>
        <strain evidence="3 4">KMM 231</strain>
    </source>
</reference>
<protein>
    <submittedName>
        <fullName evidence="3">Plasmid stabilization protein</fullName>
    </submittedName>
</protein>
<dbReference type="PANTHER" id="PTHR33755">
    <property type="entry name" value="TOXIN PARE1-RELATED"/>
    <property type="match status" value="1"/>
</dbReference>
<dbReference type="AlphaFoldDB" id="A0A837NJG6"/>
<keyword evidence="4" id="KW-1185">Reference proteome</keyword>
<comment type="similarity">
    <text evidence="1">Belongs to the RelE toxin family.</text>
</comment>
<sequence length="97" mass="11134">MTLSSYKLTANAKEDLYRIYEYGVTTFGEQQADTYFARLTDAFANIAYNPLLYPAVDHIRPGYRRCPCGSDSIYYRIKATHVEIVAIIKGQNVEVWL</sequence>
<name>A0A837NJG6_9GAMM</name>
<dbReference type="Gene3D" id="3.30.2310.20">
    <property type="entry name" value="RelE-like"/>
    <property type="match status" value="1"/>
</dbReference>